<dbReference type="RefSeq" id="WP_121923383.1">
    <property type="nucleotide sequence ID" value="NZ_REFO01000013.1"/>
</dbReference>
<comment type="caution">
    <text evidence="1">The sequence shown here is derived from an EMBL/GenBank/DDBJ whole genome shotgun (WGS) entry which is preliminary data.</text>
</comment>
<dbReference type="OrthoDB" id="12637at2"/>
<gene>
    <name evidence="1" type="ORF">CLV39_1267</name>
</gene>
<protein>
    <submittedName>
        <fullName evidence="1">Uncharacterized protein</fullName>
    </submittedName>
</protein>
<organism evidence="1 2">
    <name type="scientific">Hydrogenothermus marinus</name>
    <dbReference type="NCBI Taxonomy" id="133270"/>
    <lineage>
        <taxon>Bacteria</taxon>
        <taxon>Pseudomonadati</taxon>
        <taxon>Aquificota</taxon>
        <taxon>Aquificia</taxon>
        <taxon>Aquificales</taxon>
        <taxon>Hydrogenothermaceae</taxon>
        <taxon>Hydrogenothermus</taxon>
    </lineage>
</organism>
<dbReference type="Proteomes" id="UP000280842">
    <property type="component" value="Unassembled WGS sequence"/>
</dbReference>
<dbReference type="EMBL" id="REFO01000013">
    <property type="protein sequence ID" value="RMA93211.1"/>
    <property type="molecule type" value="Genomic_DNA"/>
</dbReference>
<name>A0A3M0B7U0_9AQUI</name>
<accession>A0A3M0B7U0</accession>
<evidence type="ECO:0000313" key="2">
    <source>
        <dbReference type="Proteomes" id="UP000280842"/>
    </source>
</evidence>
<keyword evidence="2" id="KW-1185">Reference proteome</keyword>
<evidence type="ECO:0000313" key="1">
    <source>
        <dbReference type="EMBL" id="RMA93211.1"/>
    </source>
</evidence>
<sequence>MRIAFIDFKELNNTVKAGILLTDEHTKPIEFRTTTNINIDELQRILYGESLKEVLYKERFAVDLANSLKEDFDILLTKEKNILSIRKEIGKPVGYIRKFDPFKALDKHSHKIVNLAGKFEPLVLTISKEDEKNLYIFSKNLQKIYKNFNLLEPFERVKKALEYLST</sequence>
<reference evidence="1 2" key="1">
    <citation type="submission" date="2018-10" db="EMBL/GenBank/DDBJ databases">
        <title>Genomic Encyclopedia of Archaeal and Bacterial Type Strains, Phase II (KMG-II): from individual species to whole genera.</title>
        <authorList>
            <person name="Goeker M."/>
        </authorList>
    </citation>
    <scope>NUCLEOTIDE SEQUENCE [LARGE SCALE GENOMIC DNA]</scope>
    <source>
        <strain evidence="1 2">VM1</strain>
    </source>
</reference>
<dbReference type="AlphaFoldDB" id="A0A3M0B7U0"/>
<proteinExistence type="predicted"/>